<gene>
    <name evidence="1" type="primary">tagF</name>
    <name evidence="1" type="ORF">SNE35_15810</name>
</gene>
<dbReference type="InterPro" id="IPR017748">
    <property type="entry name" value="TagF"/>
</dbReference>
<keyword evidence="2" id="KW-1185">Reference proteome</keyword>
<proteinExistence type="predicted"/>
<reference evidence="1 2" key="1">
    <citation type="submission" date="2023-11" db="EMBL/GenBank/DDBJ databases">
        <title>Paucibacter sp. nov., isolated from fresh soil in Korea.</title>
        <authorList>
            <person name="Le N.T.T."/>
        </authorList>
    </citation>
    <scope>NUCLEOTIDE SEQUENCE [LARGE SCALE GENOMIC DNA]</scope>
    <source>
        <strain evidence="1 2">R3-3</strain>
    </source>
</reference>
<accession>A0ABU5DI59</accession>
<comment type="caution">
    <text evidence="1">The sequence shown here is derived from an EMBL/GenBank/DDBJ whole genome shotgun (WGS) entry which is preliminary data.</text>
</comment>
<organism evidence="1 2">
    <name type="scientific">Roseateles agri</name>
    <dbReference type="NCBI Taxonomy" id="3098619"/>
    <lineage>
        <taxon>Bacteria</taxon>
        <taxon>Pseudomonadati</taxon>
        <taxon>Pseudomonadota</taxon>
        <taxon>Betaproteobacteria</taxon>
        <taxon>Burkholderiales</taxon>
        <taxon>Sphaerotilaceae</taxon>
        <taxon>Roseateles</taxon>
    </lineage>
</organism>
<name>A0ABU5DI59_9BURK</name>
<evidence type="ECO:0000313" key="2">
    <source>
        <dbReference type="Proteomes" id="UP001285263"/>
    </source>
</evidence>
<dbReference type="EMBL" id="JAXCLA010000005">
    <property type="protein sequence ID" value="MDY0745987.1"/>
    <property type="molecule type" value="Genomic_DNA"/>
</dbReference>
<dbReference type="Pfam" id="PF09867">
    <property type="entry name" value="TagF_N"/>
    <property type="match status" value="1"/>
</dbReference>
<dbReference type="InterPro" id="IPR038225">
    <property type="entry name" value="TagF_sf"/>
</dbReference>
<evidence type="ECO:0000313" key="1">
    <source>
        <dbReference type="EMBL" id="MDY0745987.1"/>
    </source>
</evidence>
<dbReference type="NCBIfam" id="TIGR03373">
    <property type="entry name" value="VI_minor_4"/>
    <property type="match status" value="1"/>
</dbReference>
<sequence length="205" mass="22507">MNDDAAPPRTGWYGKLPSLGDFASRRLAPERVEAWDQWLAAGLAQWREQDPDGWLDAYLTGPSWRFLLMPGALVPGAMQPIGGVLMPSVDRVGRYFPMTLMHDCDKACAGTEAHLSWLHRLDDLALDAMHEDWSVEQFEAELARLDANELAPPADAVSSLPELYRGQACWWRIGDDGHRLTLCTDGLPTGAAFIALLSGHAGAPD</sequence>
<dbReference type="Gene3D" id="3.40.1730.10">
    <property type="entry name" value="pa0076 domain"/>
    <property type="match status" value="1"/>
</dbReference>
<dbReference type="Proteomes" id="UP001285263">
    <property type="component" value="Unassembled WGS sequence"/>
</dbReference>
<protein>
    <submittedName>
        <fullName evidence="1">Type VI secretion system-associated protein TagF</fullName>
    </submittedName>
</protein>
<dbReference type="RefSeq" id="WP_320423890.1">
    <property type="nucleotide sequence ID" value="NZ_JAXCLA010000005.1"/>
</dbReference>